<sequence length="545" mass="59133">MTEPLRSDVDAAAGTAVILGGVYREVCLRVLQRFLEDGEAVVRIVSFGTMLAVKGLLMLTDRRLVVMPVHPFSGRVPDVYTTIDPAVVERVSWVPGTMFGRLELIGPGFVHSFGSIDIQAGTELAAELPGGGRPVAADSGTPAPGRAFEIHALGPSGSGKTVLMASLYQRLRLRRPELAFYLRSDPDTSLHLNAVFNRIVDPDQEWPEASQGIEAWNFSACVPSPAGDFEPVSFRYLDYPGGVLTDPRGAHDATISGLVSSLRSANALLILLDGQAMLSLVEGSQRGRRYLDFEITSSLEIAQQSRCPVHFVVTKWDLVEGRCTLDDIRDALLRDENVGDLVRSKAEDAPTTIRLIPVSAVGPGFAELLPDGQMRKIGAPARPQRVELPLLAVVPDFLQFAYAEIEDRDRRLARDADSAAGPGRSWSPLVNRVAELSVPTLRGAIVKRYPALGQVLSEDVFHQALGYADRLAERRADRLAAGRERYAQELQKQRQDVDGDRSALELLESQCENAVTAFEEEQPASVLAGGAQRFGSYVAAARSGG</sequence>
<evidence type="ECO:0000313" key="1">
    <source>
        <dbReference type="EMBL" id="QNG54245.1"/>
    </source>
</evidence>
<dbReference type="AlphaFoldDB" id="A0A7G7MN84"/>
<dbReference type="InterPro" id="IPR027417">
    <property type="entry name" value="P-loop_NTPase"/>
</dbReference>
<name>A0A7G7MN84_9PSEU</name>
<dbReference type="RefSeq" id="WP_185721067.1">
    <property type="nucleotide sequence ID" value="NZ_BAAAWI010000001.1"/>
</dbReference>
<reference evidence="1 2" key="1">
    <citation type="submission" date="2020-08" db="EMBL/GenBank/DDBJ databases">
        <authorList>
            <person name="Mo P."/>
        </authorList>
    </citation>
    <scope>NUCLEOTIDE SEQUENCE [LARGE SCALE GENOMIC DNA]</scope>
    <source>
        <strain evidence="1 2">CGMCC 4.1532</strain>
    </source>
</reference>
<keyword evidence="2" id="KW-1185">Reference proteome</keyword>
<gene>
    <name evidence="1" type="ORF">H6H00_10300</name>
</gene>
<dbReference type="SUPFAM" id="SSF52540">
    <property type="entry name" value="P-loop containing nucleoside triphosphate hydrolases"/>
    <property type="match status" value="1"/>
</dbReference>
<dbReference type="Proteomes" id="UP000515728">
    <property type="component" value="Chromosome"/>
</dbReference>
<proteinExistence type="predicted"/>
<dbReference type="KEGG" id="ppel:H6H00_10300"/>
<protein>
    <submittedName>
        <fullName evidence="1">Uncharacterized protein</fullName>
    </submittedName>
</protein>
<dbReference type="EMBL" id="CP060131">
    <property type="protein sequence ID" value="QNG54245.1"/>
    <property type="molecule type" value="Genomic_DNA"/>
</dbReference>
<accession>A0A7G7MN84</accession>
<evidence type="ECO:0000313" key="2">
    <source>
        <dbReference type="Proteomes" id="UP000515728"/>
    </source>
</evidence>
<dbReference type="Gene3D" id="3.40.50.300">
    <property type="entry name" value="P-loop containing nucleotide triphosphate hydrolases"/>
    <property type="match status" value="1"/>
</dbReference>
<organism evidence="1 2">
    <name type="scientific">Pseudonocardia petroleophila</name>
    <dbReference type="NCBI Taxonomy" id="37331"/>
    <lineage>
        <taxon>Bacteria</taxon>
        <taxon>Bacillati</taxon>
        <taxon>Actinomycetota</taxon>
        <taxon>Actinomycetes</taxon>
        <taxon>Pseudonocardiales</taxon>
        <taxon>Pseudonocardiaceae</taxon>
        <taxon>Pseudonocardia</taxon>
    </lineage>
</organism>